<dbReference type="PROSITE" id="PS51257">
    <property type="entry name" value="PROKAR_LIPOPROTEIN"/>
    <property type="match status" value="1"/>
</dbReference>
<dbReference type="EMBL" id="QPKB01000001">
    <property type="protein sequence ID" value="RWR72890.1"/>
    <property type="molecule type" value="Genomic_DNA"/>
</dbReference>
<evidence type="ECO:0000256" key="1">
    <source>
        <dbReference type="ARBA" id="ARBA00001968"/>
    </source>
</evidence>
<keyword evidence="9" id="KW-0472">Membrane</keyword>
<evidence type="ECO:0000256" key="5">
    <source>
        <dbReference type="ARBA" id="ARBA00022723"/>
    </source>
</evidence>
<sequence length="239" mass="27369">MHKYYITTESRKRQFISAVVAAVVACCQLVALWLSLEDERPRKRRISYLSGEEWVKELLSSDGPRRHENLRWEGSAVDATVLFSALNRGDRLAVSDGKFYLVDAGFVNAPGFLTPYRGVHYHLREFEECLSVNSRELFNLRHSSLRTTIERVFGVVKNRFFILRMPHGYSLTTQRDIVISSTVLHNHIVMHNAGDPILETISMATTSRADPPLRRSRNSETVPSSSRETWQAFRDSIAE</sequence>
<keyword evidence="9" id="KW-1133">Transmembrane helix</keyword>
<dbReference type="Pfam" id="PF13359">
    <property type="entry name" value="DDE_Tnp_4"/>
    <property type="match status" value="1"/>
</dbReference>
<evidence type="ECO:0000256" key="7">
    <source>
        <dbReference type="ARBA" id="ARBA00023242"/>
    </source>
</evidence>
<keyword evidence="6" id="KW-0378">Hydrolase</keyword>
<keyword evidence="7" id="KW-0539">Nucleus</keyword>
<dbReference type="GO" id="GO:0004518">
    <property type="term" value="F:nuclease activity"/>
    <property type="evidence" value="ECO:0007669"/>
    <property type="project" value="UniProtKB-KW"/>
</dbReference>
<feature type="compositionally biased region" description="Polar residues" evidence="8">
    <location>
        <begin position="219"/>
        <end position="229"/>
    </location>
</feature>
<comment type="subcellular location">
    <subcellularLocation>
        <location evidence="2">Nucleus</location>
    </subcellularLocation>
</comment>
<dbReference type="PANTHER" id="PTHR22930">
    <property type="match status" value="1"/>
</dbReference>
<dbReference type="InterPro" id="IPR045249">
    <property type="entry name" value="HARBI1-like"/>
</dbReference>
<keyword evidence="4" id="KW-0540">Nuclease</keyword>
<comment type="caution">
    <text evidence="11">The sequence shown here is derived from an EMBL/GenBank/DDBJ whole genome shotgun (WGS) entry which is preliminary data.</text>
</comment>
<accession>A0A443N312</accession>
<dbReference type="OrthoDB" id="776343at2759"/>
<reference evidence="11 12" key="1">
    <citation type="journal article" date="2019" name="Nat. Plants">
        <title>Stout camphor tree genome fills gaps in understanding of flowering plant genome evolution.</title>
        <authorList>
            <person name="Chaw S.M."/>
            <person name="Liu Y.C."/>
            <person name="Wu Y.W."/>
            <person name="Wang H.Y."/>
            <person name="Lin C.I."/>
            <person name="Wu C.S."/>
            <person name="Ke H.M."/>
            <person name="Chang L.Y."/>
            <person name="Hsu C.Y."/>
            <person name="Yang H.T."/>
            <person name="Sudianto E."/>
            <person name="Hsu M.H."/>
            <person name="Wu K.P."/>
            <person name="Wang L.N."/>
            <person name="Leebens-Mack J.H."/>
            <person name="Tsai I.J."/>
        </authorList>
    </citation>
    <scope>NUCLEOTIDE SEQUENCE [LARGE SCALE GENOMIC DNA]</scope>
    <source>
        <strain evidence="12">cv. Chaw 1501</strain>
        <tissue evidence="11">Young leaves</tissue>
    </source>
</reference>
<organism evidence="11 12">
    <name type="scientific">Cinnamomum micranthum f. kanehirae</name>
    <dbReference type="NCBI Taxonomy" id="337451"/>
    <lineage>
        <taxon>Eukaryota</taxon>
        <taxon>Viridiplantae</taxon>
        <taxon>Streptophyta</taxon>
        <taxon>Embryophyta</taxon>
        <taxon>Tracheophyta</taxon>
        <taxon>Spermatophyta</taxon>
        <taxon>Magnoliopsida</taxon>
        <taxon>Magnoliidae</taxon>
        <taxon>Laurales</taxon>
        <taxon>Lauraceae</taxon>
        <taxon>Cinnamomum</taxon>
    </lineage>
</organism>
<evidence type="ECO:0000256" key="4">
    <source>
        <dbReference type="ARBA" id="ARBA00022722"/>
    </source>
</evidence>
<comment type="similarity">
    <text evidence="3">Belongs to the HARBI1 family.</text>
</comment>
<evidence type="ECO:0000256" key="8">
    <source>
        <dbReference type="SAM" id="MobiDB-lite"/>
    </source>
</evidence>
<dbReference type="GO" id="GO:0005634">
    <property type="term" value="C:nucleus"/>
    <property type="evidence" value="ECO:0007669"/>
    <property type="project" value="UniProtKB-SubCell"/>
</dbReference>
<dbReference type="PANTHER" id="PTHR22930:SF259">
    <property type="entry name" value="OS08G0106900 PROTEIN"/>
    <property type="match status" value="1"/>
</dbReference>
<evidence type="ECO:0000256" key="3">
    <source>
        <dbReference type="ARBA" id="ARBA00006958"/>
    </source>
</evidence>
<evidence type="ECO:0000259" key="10">
    <source>
        <dbReference type="Pfam" id="PF13359"/>
    </source>
</evidence>
<dbReference type="GO" id="GO:0016787">
    <property type="term" value="F:hydrolase activity"/>
    <property type="evidence" value="ECO:0007669"/>
    <property type="project" value="UniProtKB-KW"/>
</dbReference>
<gene>
    <name evidence="11" type="ORF">CKAN_00113700</name>
</gene>
<evidence type="ECO:0000313" key="12">
    <source>
        <dbReference type="Proteomes" id="UP000283530"/>
    </source>
</evidence>
<keyword evidence="5" id="KW-0479">Metal-binding</keyword>
<feature type="region of interest" description="Disordered" evidence="8">
    <location>
        <begin position="208"/>
        <end position="231"/>
    </location>
</feature>
<evidence type="ECO:0000256" key="9">
    <source>
        <dbReference type="SAM" id="Phobius"/>
    </source>
</evidence>
<dbReference type="AlphaFoldDB" id="A0A443N312"/>
<dbReference type="GO" id="GO:0046872">
    <property type="term" value="F:metal ion binding"/>
    <property type="evidence" value="ECO:0007669"/>
    <property type="project" value="UniProtKB-KW"/>
</dbReference>
<feature type="transmembrane region" description="Helical" evidence="9">
    <location>
        <begin position="15"/>
        <end position="36"/>
    </location>
</feature>
<keyword evidence="12" id="KW-1185">Reference proteome</keyword>
<evidence type="ECO:0000313" key="11">
    <source>
        <dbReference type="EMBL" id="RWR72890.1"/>
    </source>
</evidence>
<proteinExistence type="inferred from homology"/>
<name>A0A443N312_9MAGN</name>
<dbReference type="STRING" id="337451.A0A443N312"/>
<keyword evidence="9" id="KW-0812">Transmembrane</keyword>
<dbReference type="Proteomes" id="UP000283530">
    <property type="component" value="Unassembled WGS sequence"/>
</dbReference>
<protein>
    <submittedName>
        <fullName evidence="11">DDE_4 domain-containing protein</fullName>
    </submittedName>
</protein>
<comment type="cofactor">
    <cofactor evidence="1">
        <name>a divalent metal cation</name>
        <dbReference type="ChEBI" id="CHEBI:60240"/>
    </cofactor>
</comment>
<evidence type="ECO:0000256" key="2">
    <source>
        <dbReference type="ARBA" id="ARBA00004123"/>
    </source>
</evidence>
<dbReference type="InterPro" id="IPR027806">
    <property type="entry name" value="HARBI1_dom"/>
</dbReference>
<evidence type="ECO:0000256" key="6">
    <source>
        <dbReference type="ARBA" id="ARBA00022801"/>
    </source>
</evidence>
<feature type="domain" description="DDE Tnp4" evidence="10">
    <location>
        <begin position="71"/>
        <end position="186"/>
    </location>
</feature>